<keyword evidence="2" id="KW-0203">Cytokinin biosynthesis</keyword>
<evidence type="ECO:0000313" key="3">
    <source>
        <dbReference type="EMBL" id="KRL24020.1"/>
    </source>
</evidence>
<dbReference type="GO" id="GO:0005829">
    <property type="term" value="C:cytosol"/>
    <property type="evidence" value="ECO:0007669"/>
    <property type="project" value="TreeGrafter"/>
</dbReference>
<dbReference type="PATRIC" id="fig|1423771.3.peg.1117"/>
<reference evidence="3 4" key="1">
    <citation type="journal article" date="2015" name="Genome Announc.">
        <title>Expanding the biotechnology potential of lactobacilli through comparative genomics of 213 strains and associated genera.</title>
        <authorList>
            <person name="Sun Z."/>
            <person name="Harris H.M."/>
            <person name="McCann A."/>
            <person name="Guo C."/>
            <person name="Argimon S."/>
            <person name="Zhang W."/>
            <person name="Yang X."/>
            <person name="Jeffery I.B."/>
            <person name="Cooney J.C."/>
            <person name="Kagawa T.F."/>
            <person name="Liu W."/>
            <person name="Song Y."/>
            <person name="Salvetti E."/>
            <person name="Wrobel A."/>
            <person name="Rasinkangas P."/>
            <person name="Parkhill J."/>
            <person name="Rea M.C."/>
            <person name="O'Sullivan O."/>
            <person name="Ritari J."/>
            <person name="Douillard F.P."/>
            <person name="Paul Ross R."/>
            <person name="Yang R."/>
            <person name="Briner A.E."/>
            <person name="Felis G.E."/>
            <person name="de Vos W.M."/>
            <person name="Barrangou R."/>
            <person name="Klaenhammer T.R."/>
            <person name="Caufield P.W."/>
            <person name="Cui Y."/>
            <person name="Zhang H."/>
            <person name="O'Toole P.W."/>
        </authorList>
    </citation>
    <scope>NUCLEOTIDE SEQUENCE [LARGE SCALE GENOMIC DNA]</scope>
    <source>
        <strain evidence="3 4">DSM 13345</strain>
    </source>
</reference>
<evidence type="ECO:0000256" key="2">
    <source>
        <dbReference type="RuleBase" id="RU363015"/>
    </source>
</evidence>
<dbReference type="PANTHER" id="PTHR31223:SF70">
    <property type="entry name" value="LOG FAMILY PROTEIN YJL055W"/>
    <property type="match status" value="1"/>
</dbReference>
<comment type="similarity">
    <text evidence="1 2">Belongs to the LOG family.</text>
</comment>
<gene>
    <name evidence="3" type="ORF">FC47_GL001107</name>
</gene>
<protein>
    <recommendedName>
        <fullName evidence="2">Cytokinin riboside 5'-monophosphate phosphoribohydrolase</fullName>
        <ecNumber evidence="2">3.2.2.n1</ecNumber>
    </recommendedName>
</protein>
<name>A0A0R1P0K5_LIMMU</name>
<dbReference type="InterPro" id="IPR031100">
    <property type="entry name" value="LOG_fam"/>
</dbReference>
<proteinExistence type="inferred from homology"/>
<dbReference type="AlphaFoldDB" id="A0A0R1P0K5"/>
<comment type="caution">
    <text evidence="3">The sequence shown here is derived from an EMBL/GenBank/DDBJ whole genome shotgun (WGS) entry which is preliminary data.</text>
</comment>
<dbReference type="Pfam" id="PF03641">
    <property type="entry name" value="Lysine_decarbox"/>
    <property type="match status" value="1"/>
</dbReference>
<dbReference type="Proteomes" id="UP000050901">
    <property type="component" value="Unassembled WGS sequence"/>
</dbReference>
<organism evidence="3 4">
    <name type="scientific">Limosilactobacillus mucosae DSM 13345</name>
    <dbReference type="NCBI Taxonomy" id="1423771"/>
    <lineage>
        <taxon>Bacteria</taxon>
        <taxon>Bacillati</taxon>
        <taxon>Bacillota</taxon>
        <taxon>Bacilli</taxon>
        <taxon>Lactobacillales</taxon>
        <taxon>Lactobacillaceae</taxon>
        <taxon>Limosilactobacillus</taxon>
    </lineage>
</organism>
<evidence type="ECO:0000313" key="4">
    <source>
        <dbReference type="Proteomes" id="UP000050901"/>
    </source>
</evidence>
<dbReference type="EC" id="3.2.2.n1" evidence="2"/>
<dbReference type="Gene3D" id="3.40.50.450">
    <property type="match status" value="1"/>
</dbReference>
<dbReference type="InterPro" id="IPR005269">
    <property type="entry name" value="LOG"/>
</dbReference>
<dbReference type="GO" id="GO:0009691">
    <property type="term" value="P:cytokinin biosynthetic process"/>
    <property type="evidence" value="ECO:0007669"/>
    <property type="project" value="UniProtKB-UniRule"/>
</dbReference>
<evidence type="ECO:0000256" key="1">
    <source>
        <dbReference type="ARBA" id="ARBA00006763"/>
    </source>
</evidence>
<dbReference type="PANTHER" id="PTHR31223">
    <property type="entry name" value="LOG FAMILY PROTEIN YJL055W"/>
    <property type="match status" value="1"/>
</dbReference>
<dbReference type="EMBL" id="AZEQ01000022">
    <property type="protein sequence ID" value="KRL24020.1"/>
    <property type="molecule type" value="Genomic_DNA"/>
</dbReference>
<keyword evidence="2" id="KW-0378">Hydrolase</keyword>
<sequence>MERSDLMIKSLAVYCGAHLGNDPIYQARAAAFGKKMAQNGIELVYGGGKYGTMGVIANAVLDNGGKVHGVITRQLYERQTALDRVEDLKIVSNMDVRKDLMMDLADGLVALPGGIGTLEEISEAFSWMSLGDNAKPTALYNVNGFYDPLRNMLRRMHDTGFLEQSYLDAIHFAHSFDDLMKFMNHYHAPARRQYR</sequence>
<dbReference type="NCBIfam" id="TIGR00730">
    <property type="entry name" value="Rossman fold protein, TIGR00730 family"/>
    <property type="match status" value="1"/>
</dbReference>
<accession>A0A0R1P0K5</accession>
<dbReference type="GO" id="GO:0016799">
    <property type="term" value="F:hydrolase activity, hydrolyzing N-glycosyl compounds"/>
    <property type="evidence" value="ECO:0007669"/>
    <property type="project" value="TreeGrafter"/>
</dbReference>
<dbReference type="SUPFAM" id="SSF102405">
    <property type="entry name" value="MCP/YpsA-like"/>
    <property type="match status" value="1"/>
</dbReference>